<keyword evidence="6" id="KW-0238">DNA-binding</keyword>
<comment type="caution">
    <text evidence="12">The sequence shown here is derived from an EMBL/GenBank/DDBJ whole genome shotgun (WGS) entry which is preliminary data.</text>
</comment>
<dbReference type="AlphaFoldDB" id="A0A9W9E0S0"/>
<reference evidence="12" key="2">
    <citation type="journal article" date="2023" name="Proc. Natl. Acad. Sci. U.S.A.">
        <title>A global phylogenomic analysis of the shiitake genus Lentinula.</title>
        <authorList>
            <person name="Sierra-Patev S."/>
            <person name="Min B."/>
            <person name="Naranjo-Ortiz M."/>
            <person name="Looney B."/>
            <person name="Konkel Z."/>
            <person name="Slot J.C."/>
            <person name="Sakamoto Y."/>
            <person name="Steenwyk J.L."/>
            <person name="Rokas A."/>
            <person name="Carro J."/>
            <person name="Camarero S."/>
            <person name="Ferreira P."/>
            <person name="Molpeceres G."/>
            <person name="Ruiz-Duenas F.J."/>
            <person name="Serrano A."/>
            <person name="Henrissat B."/>
            <person name="Drula E."/>
            <person name="Hughes K.W."/>
            <person name="Mata J.L."/>
            <person name="Ishikawa N.K."/>
            <person name="Vargas-Isla R."/>
            <person name="Ushijima S."/>
            <person name="Smith C.A."/>
            <person name="Donoghue J."/>
            <person name="Ahrendt S."/>
            <person name="Andreopoulos W."/>
            <person name="He G."/>
            <person name="LaButti K."/>
            <person name="Lipzen A."/>
            <person name="Ng V."/>
            <person name="Riley R."/>
            <person name="Sandor L."/>
            <person name="Barry K."/>
            <person name="Martinez A.T."/>
            <person name="Xiao Y."/>
            <person name="Gibbons J.G."/>
            <person name="Terashima K."/>
            <person name="Grigoriev I.V."/>
            <person name="Hibbett D."/>
        </authorList>
    </citation>
    <scope>NUCLEOTIDE SEQUENCE</scope>
    <source>
        <strain evidence="12">Sp2 HRB7682 ss15</strain>
    </source>
</reference>
<dbReference type="SMART" id="SM00355">
    <property type="entry name" value="ZnF_C2H2"/>
    <property type="match status" value="3"/>
</dbReference>
<dbReference type="GO" id="GO:0005634">
    <property type="term" value="C:nucleus"/>
    <property type="evidence" value="ECO:0007669"/>
    <property type="project" value="UniProtKB-SubCell"/>
</dbReference>
<evidence type="ECO:0000256" key="8">
    <source>
        <dbReference type="PROSITE-ProRule" id="PRU00042"/>
    </source>
</evidence>
<dbReference type="Proteomes" id="UP001150238">
    <property type="component" value="Unassembled WGS sequence"/>
</dbReference>
<keyword evidence="10" id="KW-0732">Signal</keyword>
<evidence type="ECO:0000256" key="4">
    <source>
        <dbReference type="ARBA" id="ARBA00022771"/>
    </source>
</evidence>
<dbReference type="InterPro" id="IPR036236">
    <property type="entry name" value="Znf_C2H2_sf"/>
</dbReference>
<protein>
    <recommendedName>
        <fullName evidence="11">C2H2-type domain-containing protein</fullName>
    </recommendedName>
</protein>
<dbReference type="InterPro" id="IPR013087">
    <property type="entry name" value="Znf_C2H2_type"/>
</dbReference>
<keyword evidence="7" id="KW-0539">Nucleus</keyword>
<keyword evidence="4 8" id="KW-0863">Zinc-finger</keyword>
<evidence type="ECO:0000313" key="12">
    <source>
        <dbReference type="EMBL" id="KAJ4495785.1"/>
    </source>
</evidence>
<accession>A0A9W9E0S0</accession>
<reference evidence="12" key="1">
    <citation type="submission" date="2022-08" db="EMBL/GenBank/DDBJ databases">
        <authorList>
            <consortium name="DOE Joint Genome Institute"/>
            <person name="Min B."/>
            <person name="Riley R."/>
            <person name="Sierra-Patev S."/>
            <person name="Naranjo-Ortiz M."/>
            <person name="Looney B."/>
            <person name="Konkel Z."/>
            <person name="Slot J.C."/>
            <person name="Sakamoto Y."/>
            <person name="Steenwyk J.L."/>
            <person name="Rokas A."/>
            <person name="Carro J."/>
            <person name="Camarero S."/>
            <person name="Ferreira P."/>
            <person name="Molpeceres G."/>
            <person name="Ruiz-Duenas F.J."/>
            <person name="Serrano A."/>
            <person name="Henrissat B."/>
            <person name="Drula E."/>
            <person name="Hughes K.W."/>
            <person name="Mata J.L."/>
            <person name="Ishikawa N.K."/>
            <person name="Vargas-Isla R."/>
            <person name="Ushijima S."/>
            <person name="Smith C.A."/>
            <person name="Ahrendt S."/>
            <person name="Andreopoulos W."/>
            <person name="He G."/>
            <person name="Labutti K."/>
            <person name="Lipzen A."/>
            <person name="Ng V."/>
            <person name="Sandor L."/>
            <person name="Barry K."/>
            <person name="Martinez A.T."/>
            <person name="Xiao Y."/>
            <person name="Gibbons J.G."/>
            <person name="Terashima K."/>
            <person name="Hibbett D.S."/>
            <person name="Grigoriev I.V."/>
        </authorList>
    </citation>
    <scope>NUCLEOTIDE SEQUENCE</scope>
    <source>
        <strain evidence="12">Sp2 HRB7682 ss15</strain>
    </source>
</reference>
<organism evidence="12 13">
    <name type="scientific">Lentinula lateritia</name>
    <dbReference type="NCBI Taxonomy" id="40482"/>
    <lineage>
        <taxon>Eukaryota</taxon>
        <taxon>Fungi</taxon>
        <taxon>Dikarya</taxon>
        <taxon>Basidiomycota</taxon>
        <taxon>Agaricomycotina</taxon>
        <taxon>Agaricomycetes</taxon>
        <taxon>Agaricomycetidae</taxon>
        <taxon>Agaricales</taxon>
        <taxon>Marasmiineae</taxon>
        <taxon>Omphalotaceae</taxon>
        <taxon>Lentinula</taxon>
    </lineage>
</organism>
<keyword evidence="5" id="KW-0862">Zinc</keyword>
<evidence type="ECO:0000259" key="11">
    <source>
        <dbReference type="PROSITE" id="PS50157"/>
    </source>
</evidence>
<dbReference type="EMBL" id="JANVFS010000001">
    <property type="protein sequence ID" value="KAJ4495785.1"/>
    <property type="molecule type" value="Genomic_DNA"/>
</dbReference>
<evidence type="ECO:0000256" key="2">
    <source>
        <dbReference type="ARBA" id="ARBA00022723"/>
    </source>
</evidence>
<feature type="compositionally biased region" description="Low complexity" evidence="9">
    <location>
        <begin position="179"/>
        <end position="197"/>
    </location>
</feature>
<evidence type="ECO:0000256" key="6">
    <source>
        <dbReference type="ARBA" id="ARBA00023125"/>
    </source>
</evidence>
<evidence type="ECO:0000256" key="9">
    <source>
        <dbReference type="SAM" id="MobiDB-lite"/>
    </source>
</evidence>
<comment type="subcellular location">
    <subcellularLocation>
        <location evidence="1">Nucleus</location>
    </subcellularLocation>
</comment>
<feature type="region of interest" description="Disordered" evidence="9">
    <location>
        <begin position="120"/>
        <end position="233"/>
    </location>
</feature>
<sequence length="280" mass="31191">MFDHKCPLVINRWDCPLFLLFSFLLSSESMPRARTLVYKPDGTLKDPTVCEFCGARVARPCDLHRHMQKHLRGEERASRSFSCPYSNCDFQSLQKGNMDTHIRSVHTRIKDQECPDCEFATADPGSLTRHRKRRHEYVPERRKPRAEQTLSTSSGSASGTSDIIIINSGNRYPGHNPGSSASEESQASKASTQKASTYPKLNASDTTRLPRPPSIAGLLNALQPEPPKTRPPNLAALLNPLPEPVHISKGVGEASACCAEQTWKMDQQSHPLYGFSRCTF</sequence>
<evidence type="ECO:0000256" key="5">
    <source>
        <dbReference type="ARBA" id="ARBA00022833"/>
    </source>
</evidence>
<dbReference type="SUPFAM" id="SSF57667">
    <property type="entry name" value="beta-beta-alpha zinc fingers"/>
    <property type="match status" value="1"/>
</dbReference>
<keyword evidence="3" id="KW-0677">Repeat</keyword>
<proteinExistence type="predicted"/>
<gene>
    <name evidence="12" type="ORF">C8J55DRAFT_494889</name>
</gene>
<dbReference type="PANTHER" id="PTHR24392:SF31">
    <property type="entry name" value="C2H2-TYPE DOMAIN-CONTAINING PROTEIN"/>
    <property type="match status" value="1"/>
</dbReference>
<dbReference type="GO" id="GO:0008270">
    <property type="term" value="F:zinc ion binding"/>
    <property type="evidence" value="ECO:0007669"/>
    <property type="project" value="UniProtKB-KW"/>
</dbReference>
<evidence type="ECO:0000256" key="1">
    <source>
        <dbReference type="ARBA" id="ARBA00004123"/>
    </source>
</evidence>
<evidence type="ECO:0000256" key="7">
    <source>
        <dbReference type="ARBA" id="ARBA00023242"/>
    </source>
</evidence>
<feature type="chain" id="PRO_5040879122" description="C2H2-type domain-containing protein" evidence="10">
    <location>
        <begin position="30"/>
        <end position="280"/>
    </location>
</feature>
<dbReference type="Gene3D" id="3.30.160.60">
    <property type="entry name" value="Classic Zinc Finger"/>
    <property type="match status" value="1"/>
</dbReference>
<feature type="domain" description="C2H2-type" evidence="11">
    <location>
        <begin position="81"/>
        <end position="111"/>
    </location>
</feature>
<name>A0A9W9E0S0_9AGAR</name>
<dbReference type="PROSITE" id="PS00028">
    <property type="entry name" value="ZINC_FINGER_C2H2_1"/>
    <property type="match status" value="1"/>
</dbReference>
<evidence type="ECO:0000313" key="13">
    <source>
        <dbReference type="Proteomes" id="UP001150238"/>
    </source>
</evidence>
<keyword evidence="2" id="KW-0479">Metal-binding</keyword>
<dbReference type="PROSITE" id="PS50157">
    <property type="entry name" value="ZINC_FINGER_C2H2_2"/>
    <property type="match status" value="1"/>
</dbReference>
<evidence type="ECO:0000256" key="3">
    <source>
        <dbReference type="ARBA" id="ARBA00022737"/>
    </source>
</evidence>
<feature type="signal peptide" evidence="10">
    <location>
        <begin position="1"/>
        <end position="29"/>
    </location>
</feature>
<feature type="compositionally biased region" description="Low complexity" evidence="9">
    <location>
        <begin position="151"/>
        <end position="166"/>
    </location>
</feature>
<dbReference type="PANTHER" id="PTHR24392">
    <property type="entry name" value="ZINC FINGER PROTEIN"/>
    <property type="match status" value="1"/>
</dbReference>
<evidence type="ECO:0000256" key="10">
    <source>
        <dbReference type="SAM" id="SignalP"/>
    </source>
</evidence>
<dbReference type="GO" id="GO:0003677">
    <property type="term" value="F:DNA binding"/>
    <property type="evidence" value="ECO:0007669"/>
    <property type="project" value="UniProtKB-KW"/>
</dbReference>